<dbReference type="Pfam" id="PF00849">
    <property type="entry name" value="PseudoU_synth_2"/>
    <property type="match status" value="1"/>
</dbReference>
<dbReference type="GO" id="GO:0003723">
    <property type="term" value="F:RNA binding"/>
    <property type="evidence" value="ECO:0007669"/>
    <property type="project" value="InterPro"/>
</dbReference>
<evidence type="ECO:0000313" key="6">
    <source>
        <dbReference type="Proteomes" id="UP000011723"/>
    </source>
</evidence>
<dbReference type="InterPro" id="IPR006224">
    <property type="entry name" value="PsdUridine_synth_RluA-like_CS"/>
</dbReference>
<name>M1MWK8_9CORY</name>
<dbReference type="PANTHER" id="PTHR21600:SF84">
    <property type="entry name" value="PSEUDOURIDINE SYNTHASE RSUA_RLUA-LIKE DOMAIN-CONTAINING PROTEIN"/>
    <property type="match status" value="1"/>
</dbReference>
<comment type="catalytic activity">
    <reaction evidence="1">
        <text>a uridine in RNA = a pseudouridine in RNA</text>
        <dbReference type="Rhea" id="RHEA:48348"/>
        <dbReference type="Rhea" id="RHEA-COMP:12068"/>
        <dbReference type="Rhea" id="RHEA-COMP:12069"/>
        <dbReference type="ChEBI" id="CHEBI:65314"/>
        <dbReference type="ChEBI" id="CHEBI:65315"/>
    </reaction>
</comment>
<dbReference type="PATRIC" id="fig|1121362.3.peg.1125"/>
<dbReference type="EMBL" id="CP003697">
    <property type="protein sequence ID" value="AGF72124.1"/>
    <property type="molecule type" value="Genomic_DNA"/>
</dbReference>
<dbReference type="GO" id="GO:0140098">
    <property type="term" value="F:catalytic activity, acting on RNA"/>
    <property type="evidence" value="ECO:0007669"/>
    <property type="project" value="UniProtKB-ARBA"/>
</dbReference>
<dbReference type="PROSITE" id="PS01129">
    <property type="entry name" value="PSI_RLU"/>
    <property type="match status" value="1"/>
</dbReference>
<dbReference type="GO" id="GO:0009982">
    <property type="term" value="F:pseudouridine synthase activity"/>
    <property type="evidence" value="ECO:0007669"/>
    <property type="project" value="InterPro"/>
</dbReference>
<keyword evidence="6" id="KW-1185">Reference proteome</keyword>
<dbReference type="InterPro" id="IPR006145">
    <property type="entry name" value="PsdUridine_synth_RsuA/RluA"/>
</dbReference>
<dbReference type="Gene3D" id="3.30.2350.10">
    <property type="entry name" value="Pseudouridine synthase"/>
    <property type="match status" value="1"/>
</dbReference>
<evidence type="ECO:0000313" key="5">
    <source>
        <dbReference type="EMBL" id="AGF72124.1"/>
    </source>
</evidence>
<dbReference type="KEGG" id="chn:A605_05590"/>
<sequence>MPARDGISPQKVMLSGRVPDFPGYVAGEAGDSPFTVGERLAPGTVLAKPVPAWFHPVVPPEPVIPYTHEVLHEDADLIVVDKPHFLPSTTNGRIIRETVQTRLRVQFDEDDIVPLHRLDRLTAGVLICSRRRGTRGAYQQLFQDRAVRKTYRARVVGEPTVGRSFEFVRLRMRKEAGRRQVLVDDHGTRTETAARRVGDDVLELAPLTGHTHQLRVVLNHLGTPIVGDDTYPVDRGLPLYDFSSPLHLLATGVSFTDPLTGEHRVFRSGRDLPARVG</sequence>
<dbReference type="PANTHER" id="PTHR21600">
    <property type="entry name" value="MITOCHONDRIAL RNA PSEUDOURIDINE SYNTHASE"/>
    <property type="match status" value="1"/>
</dbReference>
<dbReference type="GO" id="GO:0000455">
    <property type="term" value="P:enzyme-directed rRNA pseudouridine synthesis"/>
    <property type="evidence" value="ECO:0007669"/>
    <property type="project" value="TreeGrafter"/>
</dbReference>
<dbReference type="InterPro" id="IPR050188">
    <property type="entry name" value="RluA_PseudoU_synthase"/>
</dbReference>
<dbReference type="HOGENOM" id="CLU_016902_0_1_11"/>
<feature type="domain" description="Pseudouridine synthase RsuA/RluA-like" evidence="4">
    <location>
        <begin position="76"/>
        <end position="220"/>
    </location>
</feature>
<dbReference type="Proteomes" id="UP000011723">
    <property type="component" value="Chromosome"/>
</dbReference>
<evidence type="ECO:0000259" key="4">
    <source>
        <dbReference type="Pfam" id="PF00849"/>
    </source>
</evidence>
<evidence type="ECO:0000256" key="2">
    <source>
        <dbReference type="ARBA" id="ARBA00031870"/>
    </source>
</evidence>
<protein>
    <recommendedName>
        <fullName evidence="2">RNA pseudouridylate synthase</fullName>
    </recommendedName>
    <alternativeName>
        <fullName evidence="3">RNA-uridine isomerase</fullName>
    </alternativeName>
</protein>
<evidence type="ECO:0000256" key="1">
    <source>
        <dbReference type="ARBA" id="ARBA00000073"/>
    </source>
</evidence>
<dbReference type="eggNOG" id="COG0564">
    <property type="taxonomic scope" value="Bacteria"/>
</dbReference>
<gene>
    <name evidence="5" type="ORF">A605_05590</name>
</gene>
<organism evidence="5 6">
    <name type="scientific">Corynebacterium halotolerans YIM 70093 = DSM 44683</name>
    <dbReference type="NCBI Taxonomy" id="1121362"/>
    <lineage>
        <taxon>Bacteria</taxon>
        <taxon>Bacillati</taxon>
        <taxon>Actinomycetota</taxon>
        <taxon>Actinomycetes</taxon>
        <taxon>Mycobacteriales</taxon>
        <taxon>Corynebacteriaceae</taxon>
        <taxon>Corynebacterium</taxon>
    </lineage>
</organism>
<dbReference type="STRING" id="1121362.A605_05590"/>
<accession>M1MWK8</accession>
<evidence type="ECO:0000256" key="3">
    <source>
        <dbReference type="ARBA" id="ARBA00033164"/>
    </source>
</evidence>
<reference evidence="5 6" key="1">
    <citation type="journal article" date="2012" name="Stand. Genomic Sci.">
        <title>Genome sequence of the halotolerant bacterium Corynebacterium halotolerans type strain YIM 70093(T) (= DSM 44683(T)).</title>
        <authorList>
            <person name="Ruckert C."/>
            <person name="Albersmeier A."/>
            <person name="Al-Dilaimi A."/>
            <person name="Niehaus K."/>
            <person name="Szczepanowski R."/>
            <person name="Kalinowski J."/>
        </authorList>
    </citation>
    <scope>NUCLEOTIDE SEQUENCE [LARGE SCALE GENOMIC DNA]</scope>
    <source>
        <strain evidence="5">YIM 70093</strain>
    </source>
</reference>
<dbReference type="SUPFAM" id="SSF55120">
    <property type="entry name" value="Pseudouridine synthase"/>
    <property type="match status" value="1"/>
</dbReference>
<dbReference type="AlphaFoldDB" id="M1MWK8"/>
<proteinExistence type="predicted"/>
<dbReference type="InterPro" id="IPR020103">
    <property type="entry name" value="PsdUridine_synth_cat_dom_sf"/>
</dbReference>